<comment type="caution">
    <text evidence="1">The sequence shown here is derived from an EMBL/GenBank/DDBJ whole genome shotgun (WGS) entry which is preliminary data.</text>
</comment>
<dbReference type="Proteomes" id="UP001201449">
    <property type="component" value="Unassembled WGS sequence"/>
</dbReference>
<gene>
    <name evidence="1" type="ORF">L0U89_02060</name>
</gene>
<accession>A0ABS9BQ95</accession>
<proteinExistence type="predicted"/>
<dbReference type="RefSeq" id="WP_234859989.1">
    <property type="nucleotide sequence ID" value="NZ_JAKEVZ010000001.1"/>
</dbReference>
<keyword evidence="2" id="KW-1185">Reference proteome</keyword>
<protein>
    <recommendedName>
        <fullName evidence="3">YD repeat-containing protein</fullName>
    </recommendedName>
</protein>
<evidence type="ECO:0000313" key="1">
    <source>
        <dbReference type="EMBL" id="MCF1749842.1"/>
    </source>
</evidence>
<name>A0ABS9BQ95_9BACT</name>
<dbReference type="Gene3D" id="3.90.930.1">
    <property type="match status" value="1"/>
</dbReference>
<dbReference type="EMBL" id="JAKEVZ010000001">
    <property type="protein sequence ID" value="MCF1749842.1"/>
    <property type="molecule type" value="Genomic_DNA"/>
</dbReference>
<sequence length="260" mass="30425">MKSLYPIFLFAVAFCGCIEQEPTTNPPQKSQLRALQTIGQGWTYQEEYRYHSDGRVEEIRWERNTPFTTQGVETYQYDNNLQLSGMVKEMTGLVTEEIRYRYSGSQIVEASSYSNGVKESYTLYSYNPTGQLVKTQFFKRNPSTNEMLADGETRFSYHQHGNVQEIQEFVFDLQESRMKLHTTRTFPEYLLNREAVLDAYPTIPKVRLQKNLPTKYVLMTPSTQMEVKFDYRWMPDGILLDRTAIYPDGTSEQTVFTFFP</sequence>
<dbReference type="PROSITE" id="PS51257">
    <property type="entry name" value="PROKAR_LIPOPROTEIN"/>
    <property type="match status" value="1"/>
</dbReference>
<organism evidence="1 2">
    <name type="scientific">Mariniradius sediminis</name>
    <dbReference type="NCBI Taxonomy" id="2909237"/>
    <lineage>
        <taxon>Bacteria</taxon>
        <taxon>Pseudomonadati</taxon>
        <taxon>Bacteroidota</taxon>
        <taxon>Cytophagia</taxon>
        <taxon>Cytophagales</taxon>
        <taxon>Cyclobacteriaceae</taxon>
        <taxon>Mariniradius</taxon>
    </lineage>
</organism>
<evidence type="ECO:0000313" key="2">
    <source>
        <dbReference type="Proteomes" id="UP001201449"/>
    </source>
</evidence>
<evidence type="ECO:0008006" key="3">
    <source>
        <dbReference type="Google" id="ProtNLM"/>
    </source>
</evidence>
<reference evidence="1 2" key="1">
    <citation type="submission" date="2022-01" db="EMBL/GenBank/DDBJ databases">
        <title>Mariniradius saccharolyticus sp. nov., isolated from sediment of a river.</title>
        <authorList>
            <person name="Liu H."/>
        </authorList>
    </citation>
    <scope>NUCLEOTIDE SEQUENCE [LARGE SCALE GENOMIC DNA]</scope>
    <source>
        <strain evidence="1 2">RY-2</strain>
    </source>
</reference>